<keyword evidence="1" id="KW-0472">Membrane</keyword>
<reference evidence="2" key="1">
    <citation type="submission" date="2020-10" db="EMBL/GenBank/DDBJ databases">
        <authorList>
            <person name="Gilroy R."/>
        </authorList>
    </citation>
    <scope>NUCLEOTIDE SEQUENCE</scope>
    <source>
        <strain evidence="2">9366</strain>
    </source>
</reference>
<reference evidence="2" key="2">
    <citation type="journal article" date="2021" name="PeerJ">
        <title>Extensive microbial diversity within the chicken gut microbiome revealed by metagenomics and culture.</title>
        <authorList>
            <person name="Gilroy R."/>
            <person name="Ravi A."/>
            <person name="Getino M."/>
            <person name="Pursley I."/>
            <person name="Horton D.L."/>
            <person name="Alikhan N.F."/>
            <person name="Baker D."/>
            <person name="Gharbi K."/>
            <person name="Hall N."/>
            <person name="Watson M."/>
            <person name="Adriaenssens E.M."/>
            <person name="Foster-Nyarko E."/>
            <person name="Jarju S."/>
            <person name="Secka A."/>
            <person name="Antonio M."/>
            <person name="Oren A."/>
            <person name="Chaudhuri R.R."/>
            <person name="La Ragione R."/>
            <person name="Hildebrand F."/>
            <person name="Pallen M.J."/>
        </authorList>
    </citation>
    <scope>NUCLEOTIDE SEQUENCE</scope>
    <source>
        <strain evidence="2">9366</strain>
    </source>
</reference>
<organism evidence="2 3">
    <name type="scientific">Candidatus Caccalectryoclostridium excrementigallinarum</name>
    <dbReference type="NCBI Taxonomy" id="2840710"/>
    <lineage>
        <taxon>Bacteria</taxon>
        <taxon>Bacillati</taxon>
        <taxon>Bacillota</taxon>
        <taxon>Clostridia</taxon>
        <taxon>Christensenellales</taxon>
        <taxon>Christensenellaceae</taxon>
        <taxon>Christensenellaceae incertae sedis</taxon>
        <taxon>Candidatus Caccalectryoclostridium</taxon>
    </lineage>
</organism>
<keyword evidence="1" id="KW-1133">Transmembrane helix</keyword>
<comment type="caution">
    <text evidence="2">The sequence shown here is derived from an EMBL/GenBank/DDBJ whole genome shotgun (WGS) entry which is preliminary data.</text>
</comment>
<gene>
    <name evidence="2" type="ORF">IAB07_02095</name>
</gene>
<dbReference type="EMBL" id="DVNJ01000009">
    <property type="protein sequence ID" value="HIU62546.1"/>
    <property type="molecule type" value="Genomic_DNA"/>
</dbReference>
<evidence type="ECO:0000313" key="3">
    <source>
        <dbReference type="Proteomes" id="UP000824145"/>
    </source>
</evidence>
<dbReference type="Proteomes" id="UP000824145">
    <property type="component" value="Unassembled WGS sequence"/>
</dbReference>
<evidence type="ECO:0000313" key="2">
    <source>
        <dbReference type="EMBL" id="HIU62546.1"/>
    </source>
</evidence>
<keyword evidence="1" id="KW-0812">Transmembrane</keyword>
<protein>
    <submittedName>
        <fullName evidence="2">Uncharacterized protein</fullName>
    </submittedName>
</protein>
<sequence>MIAIITDIGLIIDDPYIILALAPLCLYFKDTLADMFSSVFSFAKSFLCVAFRLTILFIGVMVCIFALAFGQTFLNFTDRLVATLFIAFLIVLVQMLLSFTKRVLLMFIGWSAKARAVKSSQTFTFYRPQAFAAAPYERGFRLRQ</sequence>
<evidence type="ECO:0000256" key="1">
    <source>
        <dbReference type="SAM" id="Phobius"/>
    </source>
</evidence>
<accession>A0A9D1MLL6</accession>
<dbReference type="AlphaFoldDB" id="A0A9D1MLL6"/>
<feature type="transmembrane region" description="Helical" evidence="1">
    <location>
        <begin position="45"/>
        <end position="68"/>
    </location>
</feature>
<proteinExistence type="predicted"/>
<name>A0A9D1MLL6_9FIRM</name>
<feature type="transmembrane region" description="Helical" evidence="1">
    <location>
        <begin position="80"/>
        <end position="99"/>
    </location>
</feature>